<reference evidence="1 2" key="1">
    <citation type="submission" date="2019-07" db="EMBL/GenBank/DDBJ databases">
        <title>Genome sequencing of the stress-tolerant strain Azospirillum brasilense Az19.</title>
        <authorList>
            <person name="Maroniche G.A."/>
            <person name="Garcia J.E."/>
            <person name="Pagnussat L."/>
            <person name="Amenta M."/>
            <person name="Creus C.M."/>
        </authorList>
    </citation>
    <scope>NUCLEOTIDE SEQUENCE [LARGE SCALE GENOMIC DNA]</scope>
    <source>
        <strain evidence="1 2">Az19</strain>
    </source>
</reference>
<organism evidence="1 2">
    <name type="scientific">Azospirillum argentinense</name>
    <dbReference type="NCBI Taxonomy" id="2970906"/>
    <lineage>
        <taxon>Bacteria</taxon>
        <taxon>Pseudomonadati</taxon>
        <taxon>Pseudomonadota</taxon>
        <taxon>Alphaproteobacteria</taxon>
        <taxon>Rhodospirillales</taxon>
        <taxon>Azospirillaceae</taxon>
        <taxon>Azospirillum</taxon>
    </lineage>
</organism>
<dbReference type="EMBL" id="VEWN01000027">
    <property type="protein sequence ID" value="KAA1052470.1"/>
    <property type="molecule type" value="Genomic_DNA"/>
</dbReference>
<evidence type="ECO:0000313" key="1">
    <source>
        <dbReference type="EMBL" id="KAA1052470.1"/>
    </source>
</evidence>
<comment type="caution">
    <text evidence="1">The sequence shown here is derived from an EMBL/GenBank/DDBJ whole genome shotgun (WGS) entry which is preliminary data.</text>
</comment>
<protein>
    <submittedName>
        <fullName evidence="1">Uncharacterized protein</fullName>
    </submittedName>
</protein>
<evidence type="ECO:0000313" key="2">
    <source>
        <dbReference type="Proteomes" id="UP000325333"/>
    </source>
</evidence>
<gene>
    <name evidence="1" type="ORF">FH063_004247</name>
</gene>
<dbReference type="AlphaFoldDB" id="A0A5B0KLU0"/>
<dbReference type="Proteomes" id="UP000325333">
    <property type="component" value="Unassembled WGS sequence"/>
</dbReference>
<proteinExistence type="predicted"/>
<accession>A0A5B0KLU0</accession>
<name>A0A5B0KLU0_9PROT</name>
<sequence>MGKSPAYAGAGERFGGRLIHRLSSRSLSQVISSKKFANKYV</sequence>